<accession>A0A8X6JSJ2</accession>
<evidence type="ECO:0000313" key="2">
    <source>
        <dbReference type="Proteomes" id="UP000887013"/>
    </source>
</evidence>
<evidence type="ECO:0000313" key="1">
    <source>
        <dbReference type="EMBL" id="GFS56626.1"/>
    </source>
</evidence>
<protein>
    <submittedName>
        <fullName evidence="1">Uncharacterized protein</fullName>
    </submittedName>
</protein>
<dbReference type="EMBL" id="BMAW01046648">
    <property type="protein sequence ID" value="GFS56626.1"/>
    <property type="molecule type" value="Genomic_DNA"/>
</dbReference>
<proteinExistence type="predicted"/>
<gene>
    <name evidence="1" type="ORF">NPIL_633421</name>
</gene>
<comment type="caution">
    <text evidence="1">The sequence shown here is derived from an EMBL/GenBank/DDBJ whole genome shotgun (WGS) entry which is preliminary data.</text>
</comment>
<sequence>MIRGPARSDHCRDRSCDQFQTPTYVYNELTKPFPLTQAHLLVGKRILSIPSVKLPCDAHVSTRRLGDLSLYDEPRNRQPHTLDVEALQVVIEEDSSLTCEFAKLFDISNETFRLHMYLLRQRVAACMSLLSRHHAASIFDEVLTSDKKWVCMTIPSAPSIGCHPRNCPLLHKTIYAPMQDYALCLVDRSSSGSL</sequence>
<organism evidence="1 2">
    <name type="scientific">Nephila pilipes</name>
    <name type="common">Giant wood spider</name>
    <name type="synonym">Nephila maculata</name>
    <dbReference type="NCBI Taxonomy" id="299642"/>
    <lineage>
        <taxon>Eukaryota</taxon>
        <taxon>Metazoa</taxon>
        <taxon>Ecdysozoa</taxon>
        <taxon>Arthropoda</taxon>
        <taxon>Chelicerata</taxon>
        <taxon>Arachnida</taxon>
        <taxon>Araneae</taxon>
        <taxon>Araneomorphae</taxon>
        <taxon>Entelegynae</taxon>
        <taxon>Araneoidea</taxon>
        <taxon>Nephilidae</taxon>
        <taxon>Nephila</taxon>
    </lineage>
</organism>
<keyword evidence="2" id="KW-1185">Reference proteome</keyword>
<dbReference type="Proteomes" id="UP000887013">
    <property type="component" value="Unassembled WGS sequence"/>
</dbReference>
<reference evidence="1" key="1">
    <citation type="submission" date="2020-08" db="EMBL/GenBank/DDBJ databases">
        <title>Multicomponent nature underlies the extraordinary mechanical properties of spider dragline silk.</title>
        <authorList>
            <person name="Kono N."/>
            <person name="Nakamura H."/>
            <person name="Mori M."/>
            <person name="Yoshida Y."/>
            <person name="Ohtoshi R."/>
            <person name="Malay A.D."/>
            <person name="Moran D.A.P."/>
            <person name="Tomita M."/>
            <person name="Numata K."/>
            <person name="Arakawa K."/>
        </authorList>
    </citation>
    <scope>NUCLEOTIDE SEQUENCE</scope>
</reference>
<dbReference type="OrthoDB" id="6433213at2759"/>
<dbReference type="AlphaFoldDB" id="A0A8X6JSJ2"/>
<name>A0A8X6JSJ2_NEPPI</name>